<comment type="caution">
    <text evidence="2">The sequence shown here is derived from an EMBL/GenBank/DDBJ whole genome shotgun (WGS) entry which is preliminary data.</text>
</comment>
<dbReference type="InterPro" id="IPR038765">
    <property type="entry name" value="Papain-like_cys_pep_sf"/>
</dbReference>
<evidence type="ECO:0000313" key="2">
    <source>
        <dbReference type="EMBL" id="EWY37503.1"/>
    </source>
</evidence>
<organism evidence="2 3">
    <name type="scientific">Skermanella stibiiresistens SB22</name>
    <dbReference type="NCBI Taxonomy" id="1385369"/>
    <lineage>
        <taxon>Bacteria</taxon>
        <taxon>Pseudomonadati</taxon>
        <taxon>Pseudomonadota</taxon>
        <taxon>Alphaproteobacteria</taxon>
        <taxon>Rhodospirillales</taxon>
        <taxon>Azospirillaceae</taxon>
        <taxon>Skermanella</taxon>
    </lineage>
</organism>
<sequence length="157" mass="17322">MVALSLALPPLQASASSSFLNCVQYVRQAGKIDLAGNAWMWWGNAKGRYATGHLPSRDSVMVFQRTKAMPSGHVALVRQVLDQRTVVIEHANWAPRDGAKGRVSRDLVQDVSPANDWTEVRVRYRPSMSFGKVYATSGFISPTPHEVLQDVASMIEP</sequence>
<dbReference type="EMBL" id="AVFL01000026">
    <property type="protein sequence ID" value="EWY37503.1"/>
    <property type="molecule type" value="Genomic_DNA"/>
</dbReference>
<dbReference type="Pfam" id="PF05257">
    <property type="entry name" value="CHAP"/>
    <property type="match status" value="1"/>
</dbReference>
<evidence type="ECO:0000259" key="1">
    <source>
        <dbReference type="PROSITE" id="PS50911"/>
    </source>
</evidence>
<gene>
    <name evidence="2" type="ORF">N825_17990</name>
</gene>
<dbReference type="PROSITE" id="PS50911">
    <property type="entry name" value="CHAP"/>
    <property type="match status" value="1"/>
</dbReference>
<dbReference type="AlphaFoldDB" id="W9H176"/>
<dbReference type="SUPFAM" id="SSF54001">
    <property type="entry name" value="Cysteine proteinases"/>
    <property type="match status" value="1"/>
</dbReference>
<dbReference type="STRING" id="1385369.N825_17990"/>
<protein>
    <recommendedName>
        <fullName evidence="1">Peptidase C51 domain-containing protein</fullName>
    </recommendedName>
</protein>
<feature type="domain" description="Peptidase C51" evidence="1">
    <location>
        <begin position="1"/>
        <end position="119"/>
    </location>
</feature>
<reference evidence="2 3" key="1">
    <citation type="submission" date="2013-08" db="EMBL/GenBank/DDBJ databases">
        <title>The genome sequence of Skermanella stibiiresistens.</title>
        <authorList>
            <person name="Zhu W."/>
            <person name="Wang G."/>
        </authorList>
    </citation>
    <scope>NUCLEOTIDE SEQUENCE [LARGE SCALE GENOMIC DNA]</scope>
    <source>
        <strain evidence="2 3">SB22</strain>
    </source>
</reference>
<accession>W9H176</accession>
<proteinExistence type="predicted"/>
<evidence type="ECO:0000313" key="3">
    <source>
        <dbReference type="Proteomes" id="UP000019486"/>
    </source>
</evidence>
<dbReference type="Proteomes" id="UP000019486">
    <property type="component" value="Unassembled WGS sequence"/>
</dbReference>
<dbReference type="InterPro" id="IPR007921">
    <property type="entry name" value="CHAP_dom"/>
</dbReference>
<dbReference type="Gene3D" id="3.90.1720.10">
    <property type="entry name" value="endopeptidase domain like (from Nostoc punctiforme)"/>
    <property type="match status" value="1"/>
</dbReference>
<name>W9H176_9PROT</name>
<keyword evidence="3" id="KW-1185">Reference proteome</keyword>